<evidence type="ECO:0000313" key="2">
    <source>
        <dbReference type="Proteomes" id="UP000326557"/>
    </source>
</evidence>
<gene>
    <name evidence="1" type="ORF">PS704_06039</name>
</gene>
<accession>A0A5E7FTF5</accession>
<evidence type="ECO:0000313" key="1">
    <source>
        <dbReference type="EMBL" id="VVO42550.1"/>
    </source>
</evidence>
<dbReference type="EMBL" id="CABVHP010000080">
    <property type="protein sequence ID" value="VVO42550.1"/>
    <property type="molecule type" value="Genomic_DNA"/>
</dbReference>
<sequence>MRVVRVNHQRHAEGFKTTPGQFRPMGAGGRWETAAEDVGKVDAALFDDRSVLDHAGATATTGRPGPGVFDELRAAVFGFQGSANAILQVEQVGFYGLGAGRHVFTLNRAKLRGAPLERGPAQMGA</sequence>
<dbReference type="AlphaFoldDB" id="A0A5E7FTF5"/>
<proteinExistence type="predicted"/>
<name>A0A5E7FTF5_PSEFL</name>
<protein>
    <submittedName>
        <fullName evidence="1">Uncharacterized protein</fullName>
    </submittedName>
</protein>
<organism evidence="1 2">
    <name type="scientific">Pseudomonas fluorescens</name>
    <dbReference type="NCBI Taxonomy" id="294"/>
    <lineage>
        <taxon>Bacteria</taxon>
        <taxon>Pseudomonadati</taxon>
        <taxon>Pseudomonadota</taxon>
        <taxon>Gammaproteobacteria</taxon>
        <taxon>Pseudomonadales</taxon>
        <taxon>Pseudomonadaceae</taxon>
        <taxon>Pseudomonas</taxon>
    </lineage>
</organism>
<reference evidence="1 2" key="1">
    <citation type="submission" date="2019-09" db="EMBL/GenBank/DDBJ databases">
        <authorList>
            <person name="Chandra G."/>
            <person name="Truman W A."/>
        </authorList>
    </citation>
    <scope>NUCLEOTIDE SEQUENCE [LARGE SCALE GENOMIC DNA]</scope>
    <source>
        <strain evidence="1">PS704</strain>
    </source>
</reference>
<dbReference type="Proteomes" id="UP000326557">
    <property type="component" value="Unassembled WGS sequence"/>
</dbReference>